<evidence type="ECO:0000256" key="14">
    <source>
        <dbReference type="ARBA" id="ARBA00022840"/>
    </source>
</evidence>
<feature type="transmembrane region" description="Helical" evidence="30">
    <location>
        <begin position="977"/>
        <end position="995"/>
    </location>
</feature>
<feature type="transmembrane region" description="Helical" evidence="30">
    <location>
        <begin position="279"/>
        <end position="296"/>
    </location>
</feature>
<dbReference type="InterPro" id="IPR003439">
    <property type="entry name" value="ABC_transporter-like_ATP-bd"/>
</dbReference>
<dbReference type="GO" id="GO:0016323">
    <property type="term" value="C:basolateral plasma membrane"/>
    <property type="evidence" value="ECO:0007669"/>
    <property type="project" value="UniProtKB-SubCell"/>
</dbReference>
<dbReference type="GeneTree" id="ENSGT00940000155470"/>
<dbReference type="GO" id="GO:0016324">
    <property type="term" value="C:apical plasma membrane"/>
    <property type="evidence" value="ECO:0007669"/>
    <property type="project" value="UniProtKB-SubCell"/>
</dbReference>
<evidence type="ECO:0000256" key="1">
    <source>
        <dbReference type="ARBA" id="ARBA00004424"/>
    </source>
</evidence>
<evidence type="ECO:0000256" key="10">
    <source>
        <dbReference type="ARBA" id="ARBA00022692"/>
    </source>
</evidence>
<keyword evidence="14" id="KW-0067">ATP-binding</keyword>
<reference evidence="33" key="3">
    <citation type="submission" date="2025-09" db="UniProtKB">
        <authorList>
            <consortium name="Ensembl"/>
        </authorList>
    </citation>
    <scope>IDENTIFICATION</scope>
</reference>
<evidence type="ECO:0000313" key="33">
    <source>
        <dbReference type="Ensembl" id="ENSLACP00000016199.1"/>
    </source>
</evidence>
<feature type="transmembrane region" description="Helical" evidence="30">
    <location>
        <begin position="139"/>
        <end position="160"/>
    </location>
</feature>
<dbReference type="EMBL" id="AFYH01107941">
    <property type="status" value="NOT_ANNOTATED_CDS"/>
    <property type="molecule type" value="Genomic_DNA"/>
</dbReference>
<comment type="catalytic activity">
    <reaction evidence="27">
        <text>3',5'-cyclic GMP(in) + ATP + H2O = 3',5'-cyclic GMP(out) + ADP + phosphate + H(+)</text>
        <dbReference type="Rhea" id="RHEA:66188"/>
        <dbReference type="ChEBI" id="CHEBI:15377"/>
        <dbReference type="ChEBI" id="CHEBI:15378"/>
        <dbReference type="ChEBI" id="CHEBI:30616"/>
        <dbReference type="ChEBI" id="CHEBI:43474"/>
        <dbReference type="ChEBI" id="CHEBI:57746"/>
        <dbReference type="ChEBI" id="CHEBI:456216"/>
    </reaction>
    <physiologicalReaction direction="left-to-right" evidence="27">
        <dbReference type="Rhea" id="RHEA:66189"/>
    </physiologicalReaction>
</comment>
<feature type="domain" description="ABC transmembrane type-1" evidence="32">
    <location>
        <begin position="146"/>
        <end position="419"/>
    </location>
</feature>
<evidence type="ECO:0000256" key="6">
    <source>
        <dbReference type="ARBA" id="ARBA00012191"/>
    </source>
</evidence>
<comment type="catalytic activity">
    <reaction evidence="24">
        <text>3',5'-cyclic AMP(in) + ATP + H2O = 3',5'-cyclic AMP(out) + ADP + phosphate + H(+)</text>
        <dbReference type="Rhea" id="RHEA:66184"/>
        <dbReference type="ChEBI" id="CHEBI:15377"/>
        <dbReference type="ChEBI" id="CHEBI:15378"/>
        <dbReference type="ChEBI" id="CHEBI:30616"/>
        <dbReference type="ChEBI" id="CHEBI:43474"/>
        <dbReference type="ChEBI" id="CHEBI:58165"/>
        <dbReference type="ChEBI" id="CHEBI:456216"/>
    </reaction>
    <physiologicalReaction direction="left-to-right" evidence="24">
        <dbReference type="Rhea" id="RHEA:66185"/>
    </physiologicalReaction>
</comment>
<dbReference type="STRING" id="7897.ENSLACP00000016199"/>
<keyword evidence="12" id="KW-0547">Nucleotide-binding</keyword>
<dbReference type="EMBL" id="AFYH01107940">
    <property type="status" value="NOT_ANNOTATED_CDS"/>
    <property type="molecule type" value="Genomic_DNA"/>
</dbReference>
<evidence type="ECO:0000256" key="25">
    <source>
        <dbReference type="ARBA" id="ARBA00052576"/>
    </source>
</evidence>
<dbReference type="InParanoid" id="H3B2S8"/>
<keyword evidence="11" id="KW-0677">Repeat</keyword>
<dbReference type="InterPro" id="IPR011527">
    <property type="entry name" value="ABC1_TM_dom"/>
</dbReference>
<keyword evidence="17" id="KW-0333">Golgi apparatus</keyword>
<dbReference type="GO" id="GO:0008559">
    <property type="term" value="F:ABC-type xenobiotic transporter activity"/>
    <property type="evidence" value="ECO:0007669"/>
    <property type="project" value="UniProtKB-EC"/>
</dbReference>
<accession>H3B2S8</accession>
<evidence type="ECO:0000256" key="13">
    <source>
        <dbReference type="ARBA" id="ARBA00022753"/>
    </source>
</evidence>
<evidence type="ECO:0000256" key="29">
    <source>
        <dbReference type="ARBA" id="ARBA00082793"/>
    </source>
</evidence>
<dbReference type="Pfam" id="PF00005">
    <property type="entry name" value="ABC_tran"/>
    <property type="match status" value="2"/>
</dbReference>
<dbReference type="Gene3D" id="1.20.1560.10">
    <property type="entry name" value="ABC transporter type 1, transmembrane domain"/>
    <property type="match status" value="2"/>
</dbReference>
<dbReference type="CDD" id="cd18599">
    <property type="entry name" value="ABC_6TM_MRP5_8_9_D2"/>
    <property type="match status" value="1"/>
</dbReference>
<keyword evidence="15" id="KW-1278">Translocase</keyword>
<dbReference type="SUPFAM" id="SSF90123">
    <property type="entry name" value="ABC transporter transmembrane region"/>
    <property type="match status" value="2"/>
</dbReference>
<evidence type="ECO:0000256" key="15">
    <source>
        <dbReference type="ARBA" id="ARBA00022967"/>
    </source>
</evidence>
<protein>
    <recommendedName>
        <fullName evidence="28">ATP-binding cassette sub-family C member 5</fullName>
        <ecNumber evidence="6">7.6.2.2</ecNumber>
    </recommendedName>
    <alternativeName>
        <fullName evidence="29">Multidrug resistance-associated protein 5</fullName>
    </alternativeName>
</protein>
<evidence type="ECO:0000256" key="22">
    <source>
        <dbReference type="ARBA" id="ARBA00050661"/>
    </source>
</evidence>
<dbReference type="Proteomes" id="UP000008672">
    <property type="component" value="Unassembled WGS sequence"/>
</dbReference>
<comment type="catalytic activity">
    <reaction evidence="25">
        <text>N-acetyl-L-aspartyl-L-glutamyl-L-glutamate(in) + ATP + H2O = N-acetyl-L-aspartyl-L-glutamyl-L-glutamate(out) + ADP + phosphate + H(+)</text>
        <dbReference type="Rhea" id="RHEA:66732"/>
        <dbReference type="ChEBI" id="CHEBI:15377"/>
        <dbReference type="ChEBI" id="CHEBI:15378"/>
        <dbReference type="ChEBI" id="CHEBI:30616"/>
        <dbReference type="ChEBI" id="CHEBI:43474"/>
        <dbReference type="ChEBI" id="CHEBI:76935"/>
        <dbReference type="ChEBI" id="CHEBI:456216"/>
    </reaction>
    <physiologicalReaction direction="left-to-right" evidence="25">
        <dbReference type="Rhea" id="RHEA:66733"/>
    </physiologicalReaction>
</comment>
<dbReference type="PROSITE" id="PS50929">
    <property type="entry name" value="ABC_TM1F"/>
    <property type="match status" value="2"/>
</dbReference>
<dbReference type="GO" id="GO:0010008">
    <property type="term" value="C:endosome membrane"/>
    <property type="evidence" value="ECO:0007669"/>
    <property type="project" value="UniProtKB-SubCell"/>
</dbReference>
<sequence>NQIFCVDSLEAASLTEGLPFDILGHSKQWIFAEEERHRGKYHHNLQLLKPFRTTQKHQHPIDNAGLFSFMTLNWLSPLAWKAYKHSALQMSDLWGLSCHESSQTNCKRLETLWQEEQKHSGSGKALLWKAIWRFCQTRLLVAVINLIVTMILSFIAPAFIIRSLLENAEAAESNLQSGLILVFGMFLTELGHSWSSALTWAINYRTGTRLRGAVLTLAFKKILKLKNNKDVTTGELVNMFSSDGQRLFEVVLVGCTLVGGPFFAILGISYAAFFLGPTTLLGSAVFVLFYPCLMFASQLTVHFRKKCVVLTDQRVRIINEILSCIKFIKMYAWEKPFAQNVQGTRREEKSFLEKAGYVQSVTAGVAPIVVAIGSVCTFILHMELGYDLSAAQAFTVVTIFNAMNYALKVMPMAVKSLSEASVAISRFQNLLMLEELEVLRKTPENPINAIEFRGATLTWYSDNDNLPRLSWSVPEADEKKKNNKAGGVKVLKKETLYVEPELKQSMEYPNGDLLNSNKKQGHIKTATTEGHPRPQVQVALCNINLNVEKGKLIGVCGSVGSGKSSLIYAILGQMALLEGSVAVSGNFAYVAQQAWILNTSLRENILFGKEYEEEKYAEVLEACCLNTDISVLPHGDLTEIGEKGANLSGGQRQRISLARALYSDQNVLLLDDPFSAVDTHIGAQMFNNVIKDGMEGKTVFFITHQLQYMVECHKVIFMRDGKIAEQGTHKELMSLNGDYAVLFKTMQQAYRVHANLELKGHNFNINEKQQSPGLKTPDVASSRVLEDKEKTDQLMNAEEKEDGSVSWSVYGIYITAAGGAFIFILNLLFFVLTTGSIAFSNWWLSYWIKQGNRNTAVILSNETKISDSMRKNPQLHFFVVVYALSVVAMLLFKLLRGYVFVKSTLRASSKLHDLLFEKILRSPMKFFDTTPLGRILNRFTYDMDEVDVRLASQMELLIQNITLILFCLGIISAIFPWFLVCLLPLSFLFLIVNKISRILIREMKRLDCISQSPLLSHVACSLQGLTTISAYGNAAQFLTRYQELLDSNQVPHFLFSCGMRWLAVRLDLISITLITFVSLMIVLLHGQIQPAYSGLAILYAVKLTGLFQFTVRLASESEARFTSVERINQYITKLESEGPLQIKETAPVPTWPQKGHIMFEKVEMRYRDNLPLVLKEATFSICPQEKIGIVGRTGSGKSSLGVSLFRLVEISGGHITIDDINISKIGLKDLREKLSVIPQEPVLFTGTVRSNLDPMGVYTESQVWDALERTHMKDTIYQFPLQLDTKVTENGENFSVGERQLLCLARALLRHSKILLLDEATAAIDAETESVIQTTIKEVFSDCTTLIIAHRLNTVLSCDRIMVIDQGKVVEFDKPFALMSNEKSQFYAMVSAAEKLLKKKY</sequence>
<dbReference type="InterPro" id="IPR003593">
    <property type="entry name" value="AAA+_ATPase"/>
</dbReference>
<evidence type="ECO:0000256" key="28">
    <source>
        <dbReference type="ARBA" id="ARBA00069159"/>
    </source>
</evidence>
<dbReference type="InterPro" id="IPR017871">
    <property type="entry name" value="ABC_transporter-like_CS"/>
</dbReference>
<keyword evidence="10 30" id="KW-0812">Transmembrane</keyword>
<feature type="domain" description="ABC transporter" evidence="31">
    <location>
        <begin position="1157"/>
        <end position="1391"/>
    </location>
</feature>
<dbReference type="Ensembl" id="ENSLACT00000016311.1">
    <property type="protein sequence ID" value="ENSLACP00000016199.1"/>
    <property type="gene ID" value="ENSLACG00000014270.1"/>
</dbReference>
<evidence type="ECO:0000256" key="24">
    <source>
        <dbReference type="ARBA" id="ARBA00051604"/>
    </source>
</evidence>
<evidence type="ECO:0000256" key="26">
    <source>
        <dbReference type="ARBA" id="ARBA00052708"/>
    </source>
</evidence>
<keyword evidence="8" id="KW-1003">Cell membrane</keyword>
<comment type="catalytic activity">
    <reaction evidence="21">
        <text>ATP + H2O + xenobioticSide 1 = ADP + phosphate + xenobioticSide 2.</text>
        <dbReference type="EC" id="7.6.2.2"/>
    </reaction>
</comment>
<feature type="transmembrane region" description="Helical" evidence="30">
    <location>
        <begin position="1062"/>
        <end position="1085"/>
    </location>
</feature>
<evidence type="ECO:0000256" key="16">
    <source>
        <dbReference type="ARBA" id="ARBA00022989"/>
    </source>
</evidence>
<evidence type="ECO:0000256" key="18">
    <source>
        <dbReference type="ARBA" id="ARBA00023136"/>
    </source>
</evidence>
<comment type="catalytic activity">
    <reaction evidence="22">
        <text>(2S)-2-[5-amino-1-(beta-D-ribosyl)imidazole-4-carboxamido]succinate(in) + ATP + H2O = (2S)-2-[5-amino-1-(beta-D-ribosyl)imidazole-4-carboxamido]succinate(out) + ADP + phosphate + H(+)</text>
        <dbReference type="Rhea" id="RHEA:66752"/>
        <dbReference type="ChEBI" id="CHEBI:15377"/>
        <dbReference type="ChEBI" id="CHEBI:15378"/>
        <dbReference type="ChEBI" id="CHEBI:30616"/>
        <dbReference type="ChEBI" id="CHEBI:43474"/>
        <dbReference type="ChEBI" id="CHEBI:167466"/>
        <dbReference type="ChEBI" id="CHEBI:456216"/>
    </reaction>
    <physiologicalReaction direction="left-to-right" evidence="22">
        <dbReference type="Rhea" id="RHEA:66753"/>
    </physiologicalReaction>
</comment>
<keyword evidence="34" id="KW-1185">Reference proteome</keyword>
<keyword evidence="19" id="KW-0325">Glycoprotein</keyword>
<dbReference type="PROSITE" id="PS00211">
    <property type="entry name" value="ABC_TRANSPORTER_1"/>
    <property type="match status" value="2"/>
</dbReference>
<comment type="subcellular location">
    <subcellularLocation>
        <location evidence="1">Apical cell membrane</location>
        <topology evidence="1">Multi-pass membrane protein</topology>
    </subcellularLocation>
    <subcellularLocation>
        <location evidence="3">Basolateral cell membrane</location>
        <topology evidence="3">Multi-pass membrane protein</topology>
    </subcellularLocation>
    <subcellularLocation>
        <location evidence="2">Cytoplasmic granule</location>
    </subcellularLocation>
    <subcellularLocation>
        <location evidence="4">Endosome membrane</location>
    </subcellularLocation>
    <subcellularLocation>
        <location evidence="20">Golgi apparatus lumen</location>
    </subcellularLocation>
</comment>
<evidence type="ECO:0000256" key="8">
    <source>
        <dbReference type="ARBA" id="ARBA00022475"/>
    </source>
</evidence>
<dbReference type="EMBL" id="AFYH01107943">
    <property type="status" value="NOT_ANNOTATED_CDS"/>
    <property type="molecule type" value="Genomic_DNA"/>
</dbReference>
<evidence type="ECO:0000259" key="31">
    <source>
        <dbReference type="PROSITE" id="PS50893"/>
    </source>
</evidence>
<evidence type="ECO:0000256" key="20">
    <source>
        <dbReference type="ARBA" id="ARBA00023769"/>
    </source>
</evidence>
<evidence type="ECO:0000259" key="32">
    <source>
        <dbReference type="PROSITE" id="PS50929"/>
    </source>
</evidence>
<dbReference type="EMBL" id="AFYH01107937">
    <property type="status" value="NOT_ANNOTATED_CDS"/>
    <property type="molecule type" value="Genomic_DNA"/>
</dbReference>
<feature type="transmembrane region" description="Helical" evidence="30">
    <location>
        <begin position="875"/>
        <end position="895"/>
    </location>
</feature>
<evidence type="ECO:0000256" key="7">
    <source>
        <dbReference type="ARBA" id="ARBA00022448"/>
    </source>
</evidence>
<evidence type="ECO:0000256" key="23">
    <source>
        <dbReference type="ARBA" id="ARBA00050745"/>
    </source>
</evidence>
<dbReference type="Gene3D" id="3.40.50.300">
    <property type="entry name" value="P-loop containing nucleotide triphosphate hydrolases"/>
    <property type="match status" value="2"/>
</dbReference>
<evidence type="ECO:0000256" key="3">
    <source>
        <dbReference type="ARBA" id="ARBA00004554"/>
    </source>
</evidence>
<dbReference type="PANTHER" id="PTHR24223">
    <property type="entry name" value="ATP-BINDING CASSETTE SUB-FAMILY C"/>
    <property type="match status" value="1"/>
</dbReference>
<evidence type="ECO:0000256" key="27">
    <source>
        <dbReference type="ARBA" id="ARBA00052963"/>
    </source>
</evidence>
<dbReference type="GO" id="GO:0005524">
    <property type="term" value="F:ATP binding"/>
    <property type="evidence" value="ECO:0007669"/>
    <property type="project" value="UniProtKB-KW"/>
</dbReference>
<dbReference type="CDD" id="cd03250">
    <property type="entry name" value="ABCC_MRP_domain1"/>
    <property type="match status" value="1"/>
</dbReference>
<dbReference type="PANTHER" id="PTHR24223:SF460">
    <property type="entry name" value="ATP BINDING CASSETTE SUBFAMILY C MEMBER 12"/>
    <property type="match status" value="1"/>
</dbReference>
<reference evidence="34" key="1">
    <citation type="submission" date="2011-08" db="EMBL/GenBank/DDBJ databases">
        <title>The draft genome of Latimeria chalumnae.</title>
        <authorList>
            <person name="Di Palma F."/>
            <person name="Alfoldi J."/>
            <person name="Johnson J."/>
            <person name="Berlin A."/>
            <person name="Gnerre S."/>
            <person name="Jaffe D."/>
            <person name="MacCallum I."/>
            <person name="Young S."/>
            <person name="Walker B.J."/>
            <person name="Lander E."/>
            <person name="Lindblad-Toh K."/>
        </authorList>
    </citation>
    <scope>NUCLEOTIDE SEQUENCE [LARGE SCALE GENOMIC DNA]</scope>
    <source>
        <strain evidence="34">Wild caught</strain>
    </source>
</reference>
<dbReference type="CDD" id="cd18592">
    <property type="entry name" value="ABC_6TM_MRP5_8_9_D1"/>
    <property type="match status" value="1"/>
</dbReference>
<keyword evidence="16 30" id="KW-1133">Transmembrane helix</keyword>
<keyword evidence="18 30" id="KW-0472">Membrane</keyword>
<keyword evidence="13" id="KW-0967">Endosome</keyword>
<organism evidence="33 34">
    <name type="scientific">Latimeria chalumnae</name>
    <name type="common">Coelacanth</name>
    <dbReference type="NCBI Taxonomy" id="7897"/>
    <lineage>
        <taxon>Eukaryota</taxon>
        <taxon>Metazoa</taxon>
        <taxon>Chordata</taxon>
        <taxon>Craniata</taxon>
        <taxon>Vertebrata</taxon>
        <taxon>Euteleostomi</taxon>
        <taxon>Coelacanthiformes</taxon>
        <taxon>Coelacanthidae</taxon>
        <taxon>Latimeria</taxon>
    </lineage>
</organism>
<dbReference type="SUPFAM" id="SSF52540">
    <property type="entry name" value="P-loop containing nucleoside triphosphate hydrolases"/>
    <property type="match status" value="2"/>
</dbReference>
<reference evidence="33" key="2">
    <citation type="submission" date="2025-08" db="UniProtKB">
        <authorList>
            <consortium name="Ensembl"/>
        </authorList>
    </citation>
    <scope>IDENTIFICATION</scope>
</reference>
<dbReference type="EMBL" id="AFYH01107938">
    <property type="status" value="NOT_ANNOTATED_CDS"/>
    <property type="molecule type" value="Genomic_DNA"/>
</dbReference>
<dbReference type="FunFam" id="3.40.50.300:FF:000074">
    <property type="entry name" value="Multidrug resistance-associated protein 5 isoform 1"/>
    <property type="match status" value="1"/>
</dbReference>
<evidence type="ECO:0000256" key="9">
    <source>
        <dbReference type="ARBA" id="ARBA00022553"/>
    </source>
</evidence>
<dbReference type="FunFam" id="1.20.1560.10:FF:000015">
    <property type="entry name" value="multidrug resistance-associated protein 5 isoform X1"/>
    <property type="match status" value="1"/>
</dbReference>
<dbReference type="OMA" id="TIWASFY"/>
<evidence type="ECO:0000256" key="21">
    <source>
        <dbReference type="ARBA" id="ARBA00034018"/>
    </source>
</evidence>
<dbReference type="EMBL" id="AFYH01107939">
    <property type="status" value="NOT_ANNOTATED_CDS"/>
    <property type="molecule type" value="Genomic_DNA"/>
</dbReference>
<comment type="catalytic activity">
    <reaction evidence="26">
        <text>N-acetyl-L-aspartate(in) + ATP + H2O = N-acetyl-L-aspartate(out) + ADP + phosphate + H(+)</text>
        <dbReference type="Rhea" id="RHEA:66744"/>
        <dbReference type="ChEBI" id="CHEBI:15377"/>
        <dbReference type="ChEBI" id="CHEBI:15378"/>
        <dbReference type="ChEBI" id="CHEBI:16953"/>
        <dbReference type="ChEBI" id="CHEBI:30616"/>
        <dbReference type="ChEBI" id="CHEBI:43474"/>
        <dbReference type="ChEBI" id="CHEBI:456216"/>
    </reaction>
    <physiologicalReaction direction="left-to-right" evidence="26">
        <dbReference type="Rhea" id="RHEA:66745"/>
    </physiologicalReaction>
</comment>
<gene>
    <name evidence="33" type="primary">LOC102355229</name>
</gene>
<comment type="catalytic activity">
    <reaction evidence="23">
        <text>N-acetyl-L-aspartyl-L-glutamate(in) + ATP + H2O = N-acetyl-L-aspartyl-L-glutamate(out) + ADP + phosphate + H(+)</text>
        <dbReference type="Rhea" id="RHEA:66728"/>
        <dbReference type="ChEBI" id="CHEBI:15377"/>
        <dbReference type="ChEBI" id="CHEBI:15378"/>
        <dbReference type="ChEBI" id="CHEBI:30616"/>
        <dbReference type="ChEBI" id="CHEBI:43474"/>
        <dbReference type="ChEBI" id="CHEBI:76931"/>
        <dbReference type="ChEBI" id="CHEBI:456216"/>
    </reaction>
    <physiologicalReaction direction="left-to-right" evidence="23">
        <dbReference type="Rhea" id="RHEA:66729"/>
    </physiologicalReaction>
</comment>
<feature type="domain" description="ABC transporter" evidence="31">
    <location>
        <begin position="523"/>
        <end position="745"/>
    </location>
</feature>
<proteinExistence type="inferred from homology"/>
<dbReference type="EMBL" id="AFYH01107942">
    <property type="status" value="NOT_ANNOTATED_CDS"/>
    <property type="molecule type" value="Genomic_DNA"/>
</dbReference>
<dbReference type="SMART" id="SM00382">
    <property type="entry name" value="AAA"/>
    <property type="match status" value="2"/>
</dbReference>
<dbReference type="EC" id="7.6.2.2" evidence="6"/>
<feature type="domain" description="ABC transmembrane type-1" evidence="32">
    <location>
        <begin position="824"/>
        <end position="1119"/>
    </location>
</feature>
<name>H3B2S8_LATCH</name>
<evidence type="ECO:0000256" key="19">
    <source>
        <dbReference type="ARBA" id="ARBA00023180"/>
    </source>
</evidence>
<dbReference type="InterPro" id="IPR027417">
    <property type="entry name" value="P-loop_NTPase"/>
</dbReference>
<evidence type="ECO:0000256" key="12">
    <source>
        <dbReference type="ARBA" id="ARBA00022741"/>
    </source>
</evidence>
<evidence type="ECO:0000256" key="4">
    <source>
        <dbReference type="ARBA" id="ARBA00004608"/>
    </source>
</evidence>
<keyword evidence="9" id="KW-0597">Phosphoprotein</keyword>
<evidence type="ECO:0000313" key="34">
    <source>
        <dbReference type="Proteomes" id="UP000008672"/>
    </source>
</evidence>
<evidence type="ECO:0000256" key="11">
    <source>
        <dbReference type="ARBA" id="ARBA00022737"/>
    </source>
</evidence>
<feature type="transmembrane region" description="Helical" evidence="30">
    <location>
        <begin position="810"/>
        <end position="839"/>
    </location>
</feature>
<dbReference type="FunFam" id="1.20.1560.10:FF:000012">
    <property type="entry name" value="ATP binding cassette subfamily C member 5"/>
    <property type="match status" value="1"/>
</dbReference>
<dbReference type="GO" id="GO:0005796">
    <property type="term" value="C:Golgi lumen"/>
    <property type="evidence" value="ECO:0007669"/>
    <property type="project" value="UniProtKB-SubCell"/>
</dbReference>
<dbReference type="eggNOG" id="KOG0054">
    <property type="taxonomic scope" value="Eukaryota"/>
</dbReference>
<dbReference type="InterPro" id="IPR050173">
    <property type="entry name" value="ABC_transporter_C-like"/>
</dbReference>
<dbReference type="Pfam" id="PF00664">
    <property type="entry name" value="ABC_membrane"/>
    <property type="match status" value="2"/>
</dbReference>
<keyword evidence="7" id="KW-0813">Transport</keyword>
<feature type="transmembrane region" description="Helical" evidence="30">
    <location>
        <begin position="355"/>
        <end position="382"/>
    </location>
</feature>
<evidence type="ECO:0000256" key="2">
    <source>
        <dbReference type="ARBA" id="ARBA00004463"/>
    </source>
</evidence>
<feature type="transmembrane region" description="Helical" evidence="30">
    <location>
        <begin position="247"/>
        <end position="273"/>
    </location>
</feature>
<evidence type="ECO:0000256" key="5">
    <source>
        <dbReference type="ARBA" id="ARBA00009726"/>
    </source>
</evidence>
<evidence type="ECO:0000256" key="30">
    <source>
        <dbReference type="SAM" id="Phobius"/>
    </source>
</evidence>
<dbReference type="GO" id="GO:0016887">
    <property type="term" value="F:ATP hydrolysis activity"/>
    <property type="evidence" value="ECO:0007669"/>
    <property type="project" value="InterPro"/>
</dbReference>
<feature type="transmembrane region" description="Helical" evidence="30">
    <location>
        <begin position="180"/>
        <end position="202"/>
    </location>
</feature>
<comment type="similarity">
    <text evidence="5">Belongs to the ABC transporter superfamily. ABCC family. Conjugate transporter (TC 3.A.1.208) subfamily.</text>
</comment>
<dbReference type="CDD" id="cd03244">
    <property type="entry name" value="ABCC_MRP_domain2"/>
    <property type="match status" value="1"/>
</dbReference>
<dbReference type="PROSITE" id="PS50893">
    <property type="entry name" value="ABC_TRANSPORTER_2"/>
    <property type="match status" value="2"/>
</dbReference>
<dbReference type="HOGENOM" id="CLU_000604_27_1_1"/>
<dbReference type="InterPro" id="IPR036640">
    <property type="entry name" value="ABC1_TM_sf"/>
</dbReference>
<dbReference type="FunFam" id="3.40.50.300:FF:000605">
    <property type="entry name" value="multidrug resistance-associated protein 5 isoform X1"/>
    <property type="match status" value="1"/>
</dbReference>
<evidence type="ECO:0000256" key="17">
    <source>
        <dbReference type="ARBA" id="ARBA00023034"/>
    </source>
</evidence>